<sequence length="243" mass="26333">MIDSTDTTLTYAWDAVENATAYRFYLGEETTPIVVATNQMTMQAFHPMTNYSARVAAVDGRLEGEKSKIITHMTPIAIPTLKAPHIDGITYLLGETVNDPNVTAFAVFKEDGTWYKNGTITNGDIKFYATANLVAGQKYIGRVVYGKSGSGTEVLGMPLEFECIKARITLNPVTTARRVVAGTSEAGLQVRTWQNGVTKTTVPVDTTGQYRSSLSSVAVGDVIKAEVKIGSTYATAAEWTVRE</sequence>
<comment type="caution">
    <text evidence="1">The sequence shown here is derived from an EMBL/GenBank/DDBJ whole genome shotgun (WGS) entry which is preliminary data.</text>
</comment>
<evidence type="ECO:0000313" key="1">
    <source>
        <dbReference type="EMBL" id="EUJ22989.1"/>
    </source>
</evidence>
<organism evidence="1 2">
    <name type="scientific">Listeria grandensis FSL F6-0971</name>
    <dbReference type="NCBI Taxonomy" id="1265819"/>
    <lineage>
        <taxon>Bacteria</taxon>
        <taxon>Bacillati</taxon>
        <taxon>Bacillota</taxon>
        <taxon>Bacilli</taxon>
        <taxon>Bacillales</taxon>
        <taxon>Listeriaceae</taxon>
        <taxon>Listeria</taxon>
    </lineage>
</organism>
<dbReference type="PATRIC" id="fig|1265819.5.peg.2277"/>
<protein>
    <submittedName>
        <fullName evidence="1">Uncharacterized protein</fullName>
    </submittedName>
</protein>
<dbReference type="EMBL" id="AODD01000015">
    <property type="protein sequence ID" value="EUJ22989.1"/>
    <property type="molecule type" value="Genomic_DNA"/>
</dbReference>
<dbReference type="AlphaFoldDB" id="W7B6S0"/>
<dbReference type="STRING" id="1265819.PGRAN_11358"/>
<dbReference type="InterPro" id="IPR013783">
    <property type="entry name" value="Ig-like_fold"/>
</dbReference>
<accession>W7B6S0</accession>
<dbReference type="InterPro" id="IPR036116">
    <property type="entry name" value="FN3_sf"/>
</dbReference>
<dbReference type="Gene3D" id="2.60.40.10">
    <property type="entry name" value="Immunoglobulins"/>
    <property type="match status" value="1"/>
</dbReference>
<keyword evidence="2" id="KW-1185">Reference proteome</keyword>
<dbReference type="SUPFAM" id="SSF49265">
    <property type="entry name" value="Fibronectin type III"/>
    <property type="match status" value="1"/>
</dbReference>
<reference evidence="1 2" key="1">
    <citation type="journal article" date="2014" name="Int. J. Syst. Evol. Microbiol.">
        <title>Listeria floridensis sp. nov., Listeria aquatica sp. nov., Listeria cornellensis sp. nov., Listeria riparia sp. nov. and Listeria grandensis sp. nov., from agricultural and natural environments.</title>
        <authorList>
            <person name="den Bakker H.C."/>
            <person name="Warchocki S."/>
            <person name="Wright E.M."/>
            <person name="Allred A.F."/>
            <person name="Ahlstrom C."/>
            <person name="Manuel C.S."/>
            <person name="Stasiewicz M.J."/>
            <person name="Burrell A."/>
            <person name="Roof S."/>
            <person name="Strawn L."/>
            <person name="Fortes E.D."/>
            <person name="Nightingale K.K."/>
            <person name="Kephart D."/>
            <person name="Wiedmann M."/>
        </authorList>
    </citation>
    <scope>NUCLEOTIDE SEQUENCE [LARGE SCALE GENOMIC DNA]</scope>
    <source>
        <strain evidence="2">FSL F6-971</strain>
    </source>
</reference>
<dbReference type="OrthoDB" id="2442444at2"/>
<gene>
    <name evidence="1" type="ORF">PGRAN_11358</name>
</gene>
<name>W7B6S0_9LIST</name>
<proteinExistence type="predicted"/>
<dbReference type="Proteomes" id="UP000019253">
    <property type="component" value="Unassembled WGS sequence"/>
</dbReference>
<evidence type="ECO:0000313" key="2">
    <source>
        <dbReference type="Proteomes" id="UP000019253"/>
    </source>
</evidence>